<keyword evidence="3" id="KW-1185">Reference proteome</keyword>
<organism evidence="2 3">
    <name type="scientific">Phialemonium atrogriseum</name>
    <dbReference type="NCBI Taxonomy" id="1093897"/>
    <lineage>
        <taxon>Eukaryota</taxon>
        <taxon>Fungi</taxon>
        <taxon>Dikarya</taxon>
        <taxon>Ascomycota</taxon>
        <taxon>Pezizomycotina</taxon>
        <taxon>Sordariomycetes</taxon>
        <taxon>Sordariomycetidae</taxon>
        <taxon>Cephalothecales</taxon>
        <taxon>Cephalothecaceae</taxon>
        <taxon>Phialemonium</taxon>
    </lineage>
</organism>
<feature type="region of interest" description="Disordered" evidence="1">
    <location>
        <begin position="1"/>
        <end position="40"/>
    </location>
</feature>
<feature type="compositionally biased region" description="Polar residues" evidence="1">
    <location>
        <begin position="239"/>
        <end position="256"/>
    </location>
</feature>
<dbReference type="PANTHER" id="PTHR31252">
    <property type="entry name" value="DUF4419 DOMAIN-CONTAINING PROTEIN"/>
    <property type="match status" value="1"/>
</dbReference>
<dbReference type="InterPro" id="IPR025533">
    <property type="entry name" value="DUF4419"/>
</dbReference>
<comment type="caution">
    <text evidence="2">The sequence shown here is derived from an EMBL/GenBank/DDBJ whole genome shotgun (WGS) entry which is preliminary data.</text>
</comment>
<feature type="region of interest" description="Disordered" evidence="1">
    <location>
        <begin position="221"/>
        <end position="256"/>
    </location>
</feature>
<protein>
    <submittedName>
        <fullName evidence="2">Uncharacterized protein</fullName>
    </submittedName>
</protein>
<dbReference type="RefSeq" id="XP_060282233.1">
    <property type="nucleotide sequence ID" value="XM_060432780.1"/>
</dbReference>
<dbReference type="PANTHER" id="PTHR31252:SF11">
    <property type="entry name" value="DUF4419 DOMAIN-CONTAINING PROTEIN"/>
    <property type="match status" value="1"/>
</dbReference>
<accession>A0AAJ0FMD3</accession>
<dbReference type="GeneID" id="85315967"/>
<dbReference type="Pfam" id="PF14388">
    <property type="entry name" value="DUF4419"/>
    <property type="match status" value="1"/>
</dbReference>
<evidence type="ECO:0000313" key="3">
    <source>
        <dbReference type="Proteomes" id="UP001244011"/>
    </source>
</evidence>
<sequence length="334" mass="37011">MPVTVRVARHDAGPWPAGWQPPTATASSSSSSPPPTSQSVLTTLNHKKQDEIGAVLQTALGPQTSLPDARLQDMRLRVQDHGLVRAALEAYNYHHHLVLRPEDVWFAVLTQFSFFVNAHAEELRSVDPDQPDMGLMCRNMTKLIDANVVDPELRAWIMPAFSTTTMHDEVVASVIMMGTLQKYFDYAFDCSCCGIPTVTLLGERSDWEDIQRRIEKLSDSESRLKPTIEQSKNLEKASAPSNKSTSDGKGTSNNQILDTLRPVTGWWIYKVKDSKNSGTSRDEFYTTKMAGDWNGQTSTGYVNHKPSTVELSVEDADGQVGIDGEEGRAHSSRC</sequence>
<reference evidence="2" key="1">
    <citation type="submission" date="2023-06" db="EMBL/GenBank/DDBJ databases">
        <title>Genome-scale phylogeny and comparative genomics of the fungal order Sordariales.</title>
        <authorList>
            <consortium name="Lawrence Berkeley National Laboratory"/>
            <person name="Hensen N."/>
            <person name="Bonometti L."/>
            <person name="Westerberg I."/>
            <person name="Brannstrom I.O."/>
            <person name="Guillou S."/>
            <person name="Cros-Aarteil S."/>
            <person name="Calhoun S."/>
            <person name="Haridas S."/>
            <person name="Kuo A."/>
            <person name="Mondo S."/>
            <person name="Pangilinan J."/>
            <person name="Riley R."/>
            <person name="Labutti K."/>
            <person name="Andreopoulos B."/>
            <person name="Lipzen A."/>
            <person name="Chen C."/>
            <person name="Yanf M."/>
            <person name="Daum C."/>
            <person name="Ng V."/>
            <person name="Clum A."/>
            <person name="Steindorff A."/>
            <person name="Ohm R."/>
            <person name="Martin F."/>
            <person name="Silar P."/>
            <person name="Natvig D."/>
            <person name="Lalanne C."/>
            <person name="Gautier V."/>
            <person name="Ament-Velasquez S.L."/>
            <person name="Kruys A."/>
            <person name="Hutchinson M.I."/>
            <person name="Powell A.J."/>
            <person name="Barry K."/>
            <person name="Miller A.N."/>
            <person name="Grigoriev I.V."/>
            <person name="Debuchy R."/>
            <person name="Gladieux P."/>
            <person name="Thoren M.H."/>
            <person name="Johannesson H."/>
        </authorList>
    </citation>
    <scope>NUCLEOTIDE SEQUENCE</scope>
    <source>
        <strain evidence="2">8032-3</strain>
    </source>
</reference>
<name>A0AAJ0FMD3_9PEZI</name>
<gene>
    <name evidence="2" type="ORF">QBC33DRAFT_620912</name>
</gene>
<dbReference type="Proteomes" id="UP001244011">
    <property type="component" value="Unassembled WGS sequence"/>
</dbReference>
<dbReference type="EMBL" id="MU839013">
    <property type="protein sequence ID" value="KAK1766020.1"/>
    <property type="molecule type" value="Genomic_DNA"/>
</dbReference>
<proteinExistence type="predicted"/>
<evidence type="ECO:0000313" key="2">
    <source>
        <dbReference type="EMBL" id="KAK1766020.1"/>
    </source>
</evidence>
<dbReference type="AlphaFoldDB" id="A0AAJ0FMD3"/>
<evidence type="ECO:0000256" key="1">
    <source>
        <dbReference type="SAM" id="MobiDB-lite"/>
    </source>
</evidence>
<feature type="compositionally biased region" description="Low complexity" evidence="1">
    <location>
        <begin position="20"/>
        <end position="31"/>
    </location>
</feature>